<keyword evidence="2" id="KW-1185">Reference proteome</keyword>
<evidence type="ECO:0008006" key="3">
    <source>
        <dbReference type="Google" id="ProtNLM"/>
    </source>
</evidence>
<gene>
    <name evidence="1" type="ORF">M404DRAFT_91732</name>
</gene>
<dbReference type="AlphaFoldDB" id="A0A0C3NL96"/>
<proteinExistence type="predicted"/>
<sequence length="65" mass="7325">QKSDCNNHWAVNQANAQRNKLELTGIGGCACVRHGCFVPHAMVDFQKGEHRQVNMDYALVHAMHH</sequence>
<organism evidence="1 2">
    <name type="scientific">Pisolithus tinctorius Marx 270</name>
    <dbReference type="NCBI Taxonomy" id="870435"/>
    <lineage>
        <taxon>Eukaryota</taxon>
        <taxon>Fungi</taxon>
        <taxon>Dikarya</taxon>
        <taxon>Basidiomycota</taxon>
        <taxon>Agaricomycotina</taxon>
        <taxon>Agaricomycetes</taxon>
        <taxon>Agaricomycetidae</taxon>
        <taxon>Boletales</taxon>
        <taxon>Sclerodermatineae</taxon>
        <taxon>Pisolithaceae</taxon>
        <taxon>Pisolithus</taxon>
    </lineage>
</organism>
<feature type="non-terminal residue" evidence="1">
    <location>
        <position position="1"/>
    </location>
</feature>
<protein>
    <recommendedName>
        <fullName evidence="3">CxC2-like cysteine cluster KDZ transposase-associated domain-containing protein</fullName>
    </recommendedName>
</protein>
<dbReference type="OrthoDB" id="3257613at2759"/>
<reference evidence="1 2" key="1">
    <citation type="submission" date="2014-04" db="EMBL/GenBank/DDBJ databases">
        <authorList>
            <consortium name="DOE Joint Genome Institute"/>
            <person name="Kuo A."/>
            <person name="Kohler A."/>
            <person name="Costa M.D."/>
            <person name="Nagy L.G."/>
            <person name="Floudas D."/>
            <person name="Copeland A."/>
            <person name="Barry K.W."/>
            <person name="Cichocki N."/>
            <person name="Veneault-Fourrey C."/>
            <person name="LaButti K."/>
            <person name="Lindquist E.A."/>
            <person name="Lipzen A."/>
            <person name="Lundell T."/>
            <person name="Morin E."/>
            <person name="Murat C."/>
            <person name="Sun H."/>
            <person name="Tunlid A."/>
            <person name="Henrissat B."/>
            <person name="Grigoriev I.V."/>
            <person name="Hibbett D.S."/>
            <person name="Martin F."/>
            <person name="Nordberg H.P."/>
            <person name="Cantor M.N."/>
            <person name="Hua S.X."/>
        </authorList>
    </citation>
    <scope>NUCLEOTIDE SEQUENCE [LARGE SCALE GENOMIC DNA]</scope>
    <source>
        <strain evidence="1 2">Marx 270</strain>
    </source>
</reference>
<dbReference type="Proteomes" id="UP000054217">
    <property type="component" value="Unassembled WGS sequence"/>
</dbReference>
<feature type="non-terminal residue" evidence="1">
    <location>
        <position position="65"/>
    </location>
</feature>
<dbReference type="HOGENOM" id="CLU_003703_4_3_1"/>
<evidence type="ECO:0000313" key="2">
    <source>
        <dbReference type="Proteomes" id="UP000054217"/>
    </source>
</evidence>
<dbReference type="InParanoid" id="A0A0C3NL96"/>
<evidence type="ECO:0000313" key="1">
    <source>
        <dbReference type="EMBL" id="KIN96390.1"/>
    </source>
</evidence>
<reference evidence="2" key="2">
    <citation type="submission" date="2015-01" db="EMBL/GenBank/DDBJ databases">
        <title>Evolutionary Origins and Diversification of the Mycorrhizal Mutualists.</title>
        <authorList>
            <consortium name="DOE Joint Genome Institute"/>
            <consortium name="Mycorrhizal Genomics Consortium"/>
            <person name="Kohler A."/>
            <person name="Kuo A."/>
            <person name="Nagy L.G."/>
            <person name="Floudas D."/>
            <person name="Copeland A."/>
            <person name="Barry K.W."/>
            <person name="Cichocki N."/>
            <person name="Veneault-Fourrey C."/>
            <person name="LaButti K."/>
            <person name="Lindquist E.A."/>
            <person name="Lipzen A."/>
            <person name="Lundell T."/>
            <person name="Morin E."/>
            <person name="Murat C."/>
            <person name="Riley R."/>
            <person name="Ohm R."/>
            <person name="Sun H."/>
            <person name="Tunlid A."/>
            <person name="Henrissat B."/>
            <person name="Grigoriev I.V."/>
            <person name="Hibbett D.S."/>
            <person name="Martin F."/>
        </authorList>
    </citation>
    <scope>NUCLEOTIDE SEQUENCE [LARGE SCALE GENOMIC DNA]</scope>
    <source>
        <strain evidence="2">Marx 270</strain>
    </source>
</reference>
<accession>A0A0C3NL96</accession>
<dbReference type="EMBL" id="KN832047">
    <property type="protein sequence ID" value="KIN96390.1"/>
    <property type="molecule type" value="Genomic_DNA"/>
</dbReference>
<name>A0A0C3NL96_PISTI</name>